<gene>
    <name evidence="11" type="ORF">RB653_000407</name>
</gene>
<dbReference type="PROSITE" id="PS00217">
    <property type="entry name" value="SUGAR_TRANSPORT_2"/>
    <property type="match status" value="1"/>
</dbReference>
<evidence type="ECO:0000256" key="9">
    <source>
        <dbReference type="SAM" id="Phobius"/>
    </source>
</evidence>
<evidence type="ECO:0000259" key="10">
    <source>
        <dbReference type="PROSITE" id="PS50850"/>
    </source>
</evidence>
<comment type="subcellular location">
    <subcellularLocation>
        <location evidence="1">Membrane</location>
        <topology evidence="1">Multi-pass membrane protein</topology>
    </subcellularLocation>
</comment>
<dbReference type="InterPro" id="IPR003663">
    <property type="entry name" value="Sugar/inositol_transpt"/>
</dbReference>
<dbReference type="InterPro" id="IPR050814">
    <property type="entry name" value="Myo-inositol_Transporter"/>
</dbReference>
<dbReference type="PROSITE" id="PS50850">
    <property type="entry name" value="MFS"/>
    <property type="match status" value="1"/>
</dbReference>
<feature type="transmembrane region" description="Helical" evidence="9">
    <location>
        <begin position="329"/>
        <end position="351"/>
    </location>
</feature>
<dbReference type="InterPro" id="IPR036259">
    <property type="entry name" value="MFS_trans_sf"/>
</dbReference>
<feature type="compositionally biased region" description="Polar residues" evidence="8">
    <location>
        <begin position="1"/>
        <end position="14"/>
    </location>
</feature>
<evidence type="ECO:0000256" key="8">
    <source>
        <dbReference type="SAM" id="MobiDB-lite"/>
    </source>
</evidence>
<feature type="transmembrane region" description="Helical" evidence="9">
    <location>
        <begin position="260"/>
        <end position="281"/>
    </location>
</feature>
<comment type="caution">
    <text evidence="11">The sequence shown here is derived from an EMBL/GenBank/DDBJ whole genome shotgun (WGS) entry which is preliminary data.</text>
</comment>
<dbReference type="InterPro" id="IPR005828">
    <property type="entry name" value="MFS_sugar_transport-like"/>
</dbReference>
<comment type="similarity">
    <text evidence="2 7">Belongs to the major facilitator superfamily. Sugar transporter (TC 2.A.1.1) family.</text>
</comment>
<name>A0AAN7U2T9_9MYCE</name>
<dbReference type="GO" id="GO:0022857">
    <property type="term" value="F:transmembrane transporter activity"/>
    <property type="evidence" value="ECO:0007669"/>
    <property type="project" value="InterPro"/>
</dbReference>
<dbReference type="AlphaFoldDB" id="A0AAN7U2T9"/>
<dbReference type="PANTHER" id="PTHR48020">
    <property type="entry name" value="PROTON MYO-INOSITOL COTRANSPORTER"/>
    <property type="match status" value="1"/>
</dbReference>
<keyword evidence="12" id="KW-1185">Reference proteome</keyword>
<feature type="compositionally biased region" description="Low complexity" evidence="8">
    <location>
        <begin position="15"/>
        <end position="24"/>
    </location>
</feature>
<evidence type="ECO:0000256" key="2">
    <source>
        <dbReference type="ARBA" id="ARBA00010992"/>
    </source>
</evidence>
<dbReference type="Proteomes" id="UP001344447">
    <property type="component" value="Unassembled WGS sequence"/>
</dbReference>
<evidence type="ECO:0000256" key="5">
    <source>
        <dbReference type="ARBA" id="ARBA00022989"/>
    </source>
</evidence>
<feature type="transmembrane region" description="Helical" evidence="9">
    <location>
        <begin position="79"/>
        <end position="100"/>
    </location>
</feature>
<feature type="transmembrane region" description="Helical" evidence="9">
    <location>
        <begin position="193"/>
        <end position="216"/>
    </location>
</feature>
<dbReference type="PROSITE" id="PS00216">
    <property type="entry name" value="SUGAR_TRANSPORT_1"/>
    <property type="match status" value="1"/>
</dbReference>
<dbReference type="PRINTS" id="PR00171">
    <property type="entry name" value="SUGRTRNSPORT"/>
</dbReference>
<protein>
    <recommendedName>
        <fullName evidence="10">Major facilitator superfamily (MFS) profile domain-containing protein</fullName>
    </recommendedName>
</protein>
<dbReference type="NCBIfam" id="TIGR00879">
    <property type="entry name" value="SP"/>
    <property type="match status" value="1"/>
</dbReference>
<keyword evidence="4 9" id="KW-0812">Transmembrane</keyword>
<feature type="transmembrane region" description="Helical" evidence="9">
    <location>
        <begin position="357"/>
        <end position="383"/>
    </location>
</feature>
<dbReference type="SUPFAM" id="SSF103473">
    <property type="entry name" value="MFS general substrate transporter"/>
    <property type="match status" value="1"/>
</dbReference>
<dbReference type="InterPro" id="IPR020846">
    <property type="entry name" value="MFS_dom"/>
</dbReference>
<evidence type="ECO:0000256" key="7">
    <source>
        <dbReference type="RuleBase" id="RU003346"/>
    </source>
</evidence>
<feature type="transmembrane region" description="Helical" evidence="9">
    <location>
        <begin position="107"/>
        <end position="127"/>
    </location>
</feature>
<feature type="transmembrane region" description="Helical" evidence="9">
    <location>
        <begin position="45"/>
        <end position="67"/>
    </location>
</feature>
<accession>A0AAN7U2T9</accession>
<feature type="transmembrane region" description="Helical" evidence="9">
    <location>
        <begin position="133"/>
        <end position="154"/>
    </location>
</feature>
<keyword evidence="5 9" id="KW-1133">Transmembrane helix</keyword>
<dbReference type="GO" id="GO:0016020">
    <property type="term" value="C:membrane"/>
    <property type="evidence" value="ECO:0007669"/>
    <property type="project" value="UniProtKB-SubCell"/>
</dbReference>
<evidence type="ECO:0000313" key="11">
    <source>
        <dbReference type="EMBL" id="KAK5580390.1"/>
    </source>
</evidence>
<feature type="transmembrane region" description="Helical" evidence="9">
    <location>
        <begin position="427"/>
        <end position="444"/>
    </location>
</feature>
<evidence type="ECO:0000256" key="6">
    <source>
        <dbReference type="ARBA" id="ARBA00023136"/>
    </source>
</evidence>
<dbReference type="InterPro" id="IPR005829">
    <property type="entry name" value="Sugar_transporter_CS"/>
</dbReference>
<dbReference type="Gene3D" id="1.20.1250.20">
    <property type="entry name" value="MFS general substrate transporter like domains"/>
    <property type="match status" value="2"/>
</dbReference>
<feature type="region of interest" description="Disordered" evidence="8">
    <location>
        <begin position="1"/>
        <end position="32"/>
    </location>
</feature>
<feature type="transmembrane region" description="Helical" evidence="9">
    <location>
        <begin position="404"/>
        <end position="421"/>
    </location>
</feature>
<feature type="transmembrane region" description="Helical" evidence="9">
    <location>
        <begin position="166"/>
        <end position="187"/>
    </location>
</feature>
<dbReference type="Pfam" id="PF00083">
    <property type="entry name" value="Sugar_tr"/>
    <property type="match status" value="1"/>
</dbReference>
<dbReference type="FunFam" id="1.20.1250.20:FF:000279">
    <property type="entry name" value="Major facilitator superfamily protein"/>
    <property type="match status" value="1"/>
</dbReference>
<evidence type="ECO:0000313" key="12">
    <source>
        <dbReference type="Proteomes" id="UP001344447"/>
    </source>
</evidence>
<sequence length="461" mass="49728">MDPISERQSLISNTGKSNGKNSGGIPSEPISASQSTKSSIIKLSLVNISGGLIFGYNTGVISPVLTLAPFTGYTDINRGLLTCSILVGAMVGSIVGGIISERLGRKLSMLVISILTLIGTIGSSLVPPMWWTMAFRAILGVGVGMSAIVCPTYVGEMSPMEKKGTLGTIFQLAITFGIFISNVFGFALKNEKYNFRILLAIGAAPGLFLLATFFFIQESTKWLNRVNSKKTNSTTLLINQKKINNKVGLKGILTKPIGRFSLFIGVILAVNNQLTGINAFMFFSPSIFATAGVKNGNDPMIATILLMAWNVITTFIATFLIDRLGRRKLMLVGTLVMTLSSIISAILNLTISGTTLGVLSVVLLFIFIAGFEASAGPLFWILVIEIFPEDIRDVGSTILNSVQWSFNIALSFSFLSLANLIGNNTFFIFGGFGIICLVIMYIYLPETKSDDDDDEDEQYSN</sequence>
<keyword evidence="6 9" id="KW-0472">Membrane</keyword>
<reference evidence="11 12" key="1">
    <citation type="submission" date="2023-11" db="EMBL/GenBank/DDBJ databases">
        <title>Dfirmibasis_genome.</title>
        <authorList>
            <person name="Edelbroek B."/>
            <person name="Kjellin J."/>
            <person name="Jerlstrom-Hultqvist J."/>
            <person name="Soderbom F."/>
        </authorList>
    </citation>
    <scope>NUCLEOTIDE SEQUENCE [LARGE SCALE GENOMIC DNA]</scope>
    <source>
        <strain evidence="11 12">TNS-C-14</strain>
    </source>
</reference>
<keyword evidence="3 7" id="KW-0813">Transport</keyword>
<dbReference type="PANTHER" id="PTHR48020:SF12">
    <property type="entry name" value="PROTON MYO-INOSITOL COTRANSPORTER"/>
    <property type="match status" value="1"/>
</dbReference>
<evidence type="ECO:0000256" key="4">
    <source>
        <dbReference type="ARBA" id="ARBA00022692"/>
    </source>
</evidence>
<feature type="transmembrane region" description="Helical" evidence="9">
    <location>
        <begin position="301"/>
        <end position="322"/>
    </location>
</feature>
<dbReference type="EMBL" id="JAVFKY010000002">
    <property type="protein sequence ID" value="KAK5580390.1"/>
    <property type="molecule type" value="Genomic_DNA"/>
</dbReference>
<feature type="domain" description="Major facilitator superfamily (MFS) profile" evidence="10">
    <location>
        <begin position="43"/>
        <end position="448"/>
    </location>
</feature>
<organism evidence="11 12">
    <name type="scientific">Dictyostelium firmibasis</name>
    <dbReference type="NCBI Taxonomy" id="79012"/>
    <lineage>
        <taxon>Eukaryota</taxon>
        <taxon>Amoebozoa</taxon>
        <taxon>Evosea</taxon>
        <taxon>Eumycetozoa</taxon>
        <taxon>Dictyostelia</taxon>
        <taxon>Dictyosteliales</taxon>
        <taxon>Dictyosteliaceae</taxon>
        <taxon>Dictyostelium</taxon>
    </lineage>
</organism>
<evidence type="ECO:0000256" key="1">
    <source>
        <dbReference type="ARBA" id="ARBA00004141"/>
    </source>
</evidence>
<proteinExistence type="inferred from homology"/>
<evidence type="ECO:0000256" key="3">
    <source>
        <dbReference type="ARBA" id="ARBA00022448"/>
    </source>
</evidence>